<keyword evidence="9" id="KW-0460">Magnesium</keyword>
<comment type="catalytic activity">
    <reaction evidence="8 10">
        <text>oxaloacetate + H(+) = pyruvate + CO2</text>
        <dbReference type="Rhea" id="RHEA:15641"/>
        <dbReference type="ChEBI" id="CHEBI:15361"/>
        <dbReference type="ChEBI" id="CHEBI:15378"/>
        <dbReference type="ChEBI" id="CHEBI:16452"/>
        <dbReference type="ChEBI" id="CHEBI:16526"/>
        <dbReference type="EC" id="4.1.1.112"/>
    </reaction>
</comment>
<accession>A0AAU8ELQ2</accession>
<dbReference type="EC" id="4.1.3.17" evidence="10"/>
<comment type="function">
    <text evidence="7 10">Catalyzes the aldol cleavage of 4-hydroxy-4-methyl-2-oxoglutarate (HMG) into 2 molecules of pyruvate. Also contains a secondary oxaloacetate (OAA) decarboxylase activity due to the common pyruvate enolate transition state formed following C-C bond cleavage in the retro-aldol and decarboxylation reactions.</text>
</comment>
<sequence length="175" mass="17854">MTDSPASTPETPDASPAAASRSVNTADLYDERGDELDSISLQFQSLGGRTHFSGPVRTVRCLEDNALVKSILATPGNGAVLVVDGAGSLRTALMGDMIAASAVANGWAGVVINGAIRDRGAIAELPLGVKALGSNPRKSAKAGAGETEVDLLIDGVTIRAGATIWCDPDGILVER</sequence>
<evidence type="ECO:0000256" key="9">
    <source>
        <dbReference type="PIRSR" id="PIRSR605493-1"/>
    </source>
</evidence>
<dbReference type="RefSeq" id="WP_353710479.1">
    <property type="nucleotide sequence ID" value="NZ_CP159279.1"/>
</dbReference>
<dbReference type="Gene3D" id="3.50.30.40">
    <property type="entry name" value="Ribonuclease E inhibitor RraA/RraA-like"/>
    <property type="match status" value="1"/>
</dbReference>
<comment type="similarity">
    <text evidence="3 10">Belongs to the class II aldolase/RraA-like family.</text>
</comment>
<dbReference type="InterPro" id="IPR005493">
    <property type="entry name" value="RraA/RraA-like"/>
</dbReference>
<dbReference type="EC" id="4.1.1.112" evidence="10"/>
<dbReference type="NCBIfam" id="NF006875">
    <property type="entry name" value="PRK09372.1"/>
    <property type="match status" value="1"/>
</dbReference>
<proteinExistence type="inferred from homology"/>
<name>A0AAU8ELQ2_9MICC</name>
<evidence type="ECO:0000256" key="3">
    <source>
        <dbReference type="ARBA" id="ARBA00008621"/>
    </source>
</evidence>
<comment type="subunit">
    <text evidence="4 10">Homotrimer.</text>
</comment>
<dbReference type="NCBIfam" id="TIGR01935">
    <property type="entry name" value="NOT-MenG"/>
    <property type="match status" value="1"/>
</dbReference>
<evidence type="ECO:0000256" key="11">
    <source>
        <dbReference type="SAM" id="MobiDB-lite"/>
    </source>
</evidence>
<evidence type="ECO:0000256" key="6">
    <source>
        <dbReference type="ARBA" id="ARBA00023239"/>
    </source>
</evidence>
<evidence type="ECO:0000256" key="5">
    <source>
        <dbReference type="ARBA" id="ARBA00022723"/>
    </source>
</evidence>
<dbReference type="PANTHER" id="PTHR33254">
    <property type="entry name" value="4-HYDROXY-4-METHYL-2-OXOGLUTARATE ALDOLASE 3-RELATED"/>
    <property type="match status" value="1"/>
</dbReference>
<dbReference type="CDD" id="cd16841">
    <property type="entry name" value="RraA_family"/>
    <property type="match status" value="1"/>
</dbReference>
<dbReference type="GO" id="GO:0046872">
    <property type="term" value="F:metal ion binding"/>
    <property type="evidence" value="ECO:0007669"/>
    <property type="project" value="UniProtKB-KW"/>
</dbReference>
<dbReference type="AlphaFoldDB" id="A0AAU8ELQ2"/>
<evidence type="ECO:0000313" key="12">
    <source>
        <dbReference type="EMBL" id="XCH09751.1"/>
    </source>
</evidence>
<evidence type="ECO:0000256" key="4">
    <source>
        <dbReference type="ARBA" id="ARBA00011233"/>
    </source>
</evidence>
<dbReference type="GO" id="GO:0047443">
    <property type="term" value="F:4-hydroxy-4-methyl-2-oxoglutarate aldolase activity"/>
    <property type="evidence" value="ECO:0007669"/>
    <property type="project" value="UniProtKB-EC"/>
</dbReference>
<comment type="catalytic activity">
    <reaction evidence="1 10">
        <text>4-hydroxy-4-methyl-2-oxoglutarate = 2 pyruvate</text>
        <dbReference type="Rhea" id="RHEA:22748"/>
        <dbReference type="ChEBI" id="CHEBI:15361"/>
        <dbReference type="ChEBI" id="CHEBI:58276"/>
        <dbReference type="EC" id="4.1.3.17"/>
    </reaction>
</comment>
<gene>
    <name evidence="12" type="primary">rraA</name>
    <name evidence="12" type="ORF">ABRP34_12910</name>
</gene>
<protein>
    <recommendedName>
        <fullName evidence="10">4-hydroxy-4-methyl-2-oxoglutarate aldolase</fullName>
        <shortName evidence="10">HMG aldolase</shortName>
        <ecNumber evidence="10">4.1.1.112</ecNumber>
        <ecNumber evidence="10">4.1.3.17</ecNumber>
    </recommendedName>
    <alternativeName>
        <fullName evidence="10">Oxaloacetate decarboxylase</fullName>
    </alternativeName>
</protein>
<evidence type="ECO:0000256" key="2">
    <source>
        <dbReference type="ARBA" id="ARBA00001968"/>
    </source>
</evidence>
<dbReference type="GO" id="GO:0051252">
    <property type="term" value="P:regulation of RNA metabolic process"/>
    <property type="evidence" value="ECO:0007669"/>
    <property type="project" value="InterPro"/>
</dbReference>
<evidence type="ECO:0000256" key="1">
    <source>
        <dbReference type="ARBA" id="ARBA00001342"/>
    </source>
</evidence>
<dbReference type="PANTHER" id="PTHR33254:SF4">
    <property type="entry name" value="4-HYDROXY-4-METHYL-2-OXOGLUTARATE ALDOLASE 3-RELATED"/>
    <property type="match status" value="1"/>
</dbReference>
<keyword evidence="6 10" id="KW-0456">Lyase</keyword>
<dbReference type="GO" id="GO:0008948">
    <property type="term" value="F:oxaloacetate decarboxylase activity"/>
    <property type="evidence" value="ECO:0007669"/>
    <property type="project" value="UniProtKB-EC"/>
</dbReference>
<dbReference type="InterPro" id="IPR036704">
    <property type="entry name" value="RraA/RraA-like_sf"/>
</dbReference>
<dbReference type="InterPro" id="IPR010203">
    <property type="entry name" value="RraA"/>
</dbReference>
<feature type="binding site" evidence="9">
    <location>
        <position position="117"/>
    </location>
    <ligand>
        <name>substrate</name>
    </ligand>
</feature>
<evidence type="ECO:0000256" key="7">
    <source>
        <dbReference type="ARBA" id="ARBA00025046"/>
    </source>
</evidence>
<organism evidence="12">
    <name type="scientific">Arthrobacter sp. K5</name>
    <dbReference type="NCBI Taxonomy" id="2839623"/>
    <lineage>
        <taxon>Bacteria</taxon>
        <taxon>Bacillati</taxon>
        <taxon>Actinomycetota</taxon>
        <taxon>Actinomycetes</taxon>
        <taxon>Micrococcales</taxon>
        <taxon>Micrococcaceae</taxon>
        <taxon>Arthrobacter</taxon>
    </lineage>
</organism>
<feature type="compositionally biased region" description="Polar residues" evidence="11">
    <location>
        <begin position="1"/>
        <end position="10"/>
    </location>
</feature>
<feature type="binding site" evidence="9">
    <location>
        <position position="118"/>
    </location>
    <ligand>
        <name>Mg(2+)</name>
        <dbReference type="ChEBI" id="CHEBI:18420"/>
    </ligand>
</feature>
<comment type="cofactor">
    <cofactor evidence="2 10">
        <name>a divalent metal cation</name>
        <dbReference type="ChEBI" id="CHEBI:60240"/>
    </cofactor>
</comment>
<comment type="cofactor">
    <cofactor evidence="9">
        <name>Mg(2+)</name>
        <dbReference type="ChEBI" id="CHEBI:18420"/>
    </cofactor>
</comment>
<dbReference type="EMBL" id="CP159279">
    <property type="protein sequence ID" value="XCH09751.1"/>
    <property type="molecule type" value="Genomic_DNA"/>
</dbReference>
<dbReference type="SUPFAM" id="SSF89562">
    <property type="entry name" value="RraA-like"/>
    <property type="match status" value="1"/>
</dbReference>
<feature type="binding site" evidence="9">
    <location>
        <begin position="95"/>
        <end position="98"/>
    </location>
    <ligand>
        <name>substrate</name>
    </ligand>
</feature>
<reference evidence="12" key="1">
    <citation type="submission" date="2024-06" db="EMBL/GenBank/DDBJ databases">
        <title>Biodegradation of dimethachlon by Arthrobacter sp. K5: mechanistic insights and ecological implications.</title>
        <authorList>
            <person name="Hu S."/>
            <person name="Lu P."/>
        </authorList>
    </citation>
    <scope>NUCLEOTIDE SEQUENCE</scope>
    <source>
        <strain evidence="12">K5</strain>
    </source>
</reference>
<dbReference type="Pfam" id="PF03737">
    <property type="entry name" value="RraA-like"/>
    <property type="match status" value="1"/>
</dbReference>
<keyword evidence="5 9" id="KW-0479">Metal-binding</keyword>
<feature type="region of interest" description="Disordered" evidence="11">
    <location>
        <begin position="1"/>
        <end position="24"/>
    </location>
</feature>
<evidence type="ECO:0000256" key="10">
    <source>
        <dbReference type="RuleBase" id="RU004338"/>
    </source>
</evidence>
<evidence type="ECO:0000256" key="8">
    <source>
        <dbReference type="ARBA" id="ARBA00047973"/>
    </source>
</evidence>
<dbReference type="GO" id="GO:0008428">
    <property type="term" value="F:ribonuclease inhibitor activity"/>
    <property type="evidence" value="ECO:0007669"/>
    <property type="project" value="InterPro"/>
</dbReference>